<evidence type="ECO:0000256" key="1">
    <source>
        <dbReference type="PROSITE-ProRule" id="PRU01122"/>
    </source>
</evidence>
<reference evidence="4 5" key="1">
    <citation type="submission" date="2017-12" db="EMBL/GenBank/DDBJ databases">
        <title>Taxonomic description and draft genome of Pradoshia cofamensis Gen. nov., sp. nov., a thermotolerant bacillale isolated from anterior gut of earthworm Eisenia fetida.</title>
        <authorList>
            <person name="Saha T."/>
            <person name="Chakraborty R."/>
        </authorList>
    </citation>
    <scope>NUCLEOTIDE SEQUENCE [LARGE SCALE GENOMIC DNA]</scope>
    <source>
        <strain evidence="4 5">EAG3</strain>
    </source>
</reference>
<feature type="domain" description="Lon proteolytic" evidence="3">
    <location>
        <begin position="217"/>
        <end position="323"/>
    </location>
</feature>
<dbReference type="GO" id="GO:0004176">
    <property type="term" value="F:ATP-dependent peptidase activity"/>
    <property type="evidence" value="ECO:0007669"/>
    <property type="project" value="UniProtKB-UniRule"/>
</dbReference>
<dbReference type="SUPFAM" id="SSF54211">
    <property type="entry name" value="Ribosomal protein S5 domain 2-like"/>
    <property type="match status" value="1"/>
</dbReference>
<dbReference type="GO" id="GO:0006508">
    <property type="term" value="P:proteolysis"/>
    <property type="evidence" value="ECO:0007669"/>
    <property type="project" value="UniProtKB-KW"/>
</dbReference>
<feature type="domain" description="PDZ" evidence="2">
    <location>
        <begin position="88"/>
        <end position="174"/>
    </location>
</feature>
<comment type="catalytic activity">
    <reaction evidence="1">
        <text>Hydrolysis of proteins in presence of ATP.</text>
        <dbReference type="EC" id="3.4.21.53"/>
    </reaction>
</comment>
<organism evidence="4 5">
    <name type="scientific">Pradoshia eiseniae</name>
    <dbReference type="NCBI Taxonomy" id="2064768"/>
    <lineage>
        <taxon>Bacteria</taxon>
        <taxon>Bacillati</taxon>
        <taxon>Bacillota</taxon>
        <taxon>Bacilli</taxon>
        <taxon>Bacillales</taxon>
        <taxon>Bacillaceae</taxon>
        <taxon>Pradoshia</taxon>
    </lineage>
</organism>
<dbReference type="InterPro" id="IPR027065">
    <property type="entry name" value="Lon_Prtase"/>
</dbReference>
<keyword evidence="1" id="KW-0378">Hydrolase</keyword>
<evidence type="ECO:0000313" key="4">
    <source>
        <dbReference type="EMBL" id="PQD95080.1"/>
    </source>
</evidence>
<dbReference type="SMART" id="SM00228">
    <property type="entry name" value="PDZ"/>
    <property type="match status" value="1"/>
</dbReference>
<dbReference type="Proteomes" id="UP000239663">
    <property type="component" value="Unassembled WGS sequence"/>
</dbReference>
<sequence>MLAIMVIAAFYKLPYYVSAPGSAEVISDYVTVEDGQETKGEFMFTTVRMGRANIYSYLWAKVADYHKIYQLNEVRSEDETDEEYSVRQLKLMDESQNTAILNAYRKAGYEATVMMDGIYILHVGEDTPAEGNLKAGDRILEVDGKAITSQKFFVNHVSSKKAGDKVNLKVEREDETLEKTITLKRLKETGNIGIGITLVEDRTVKTEPEVEFNTETIGGPSAGLMFSLEIYNQLTDIDYTAGKKIAGTGTIAEDGTVGPIGGIDQKIVAADEEGAEIFFAPNEEGAKDSDYQIAVKTAKEIGSDMTIVPVDTFDDAVGYLEKMIQ</sequence>
<evidence type="ECO:0000313" key="5">
    <source>
        <dbReference type="Proteomes" id="UP000239663"/>
    </source>
</evidence>
<dbReference type="InterPro" id="IPR014721">
    <property type="entry name" value="Ribsml_uS5_D2-typ_fold_subgr"/>
</dbReference>
<keyword evidence="1" id="KW-0645">Protease</keyword>
<dbReference type="NCBIfam" id="NF041438">
    <property type="entry name" value="SepM_fam_S16"/>
    <property type="match status" value="1"/>
</dbReference>
<dbReference type="InterPro" id="IPR020568">
    <property type="entry name" value="Ribosomal_Su5_D2-typ_SF"/>
</dbReference>
<dbReference type="InterPro" id="IPR001478">
    <property type="entry name" value="PDZ"/>
</dbReference>
<keyword evidence="5" id="KW-1185">Reference proteome</keyword>
<gene>
    <name evidence="4" type="ORF">CYL18_11350</name>
</gene>
<dbReference type="Pfam" id="PF05362">
    <property type="entry name" value="Lon_C"/>
    <property type="match status" value="1"/>
</dbReference>
<dbReference type="GO" id="GO:0004252">
    <property type="term" value="F:serine-type endopeptidase activity"/>
    <property type="evidence" value="ECO:0007669"/>
    <property type="project" value="UniProtKB-UniRule"/>
</dbReference>
<feature type="active site" evidence="1">
    <location>
        <position position="221"/>
    </location>
</feature>
<dbReference type="EC" id="3.4.21.53" evidence="1"/>
<dbReference type="GO" id="GO:0030163">
    <property type="term" value="P:protein catabolic process"/>
    <property type="evidence" value="ECO:0007669"/>
    <property type="project" value="InterPro"/>
</dbReference>
<dbReference type="PANTHER" id="PTHR10046">
    <property type="entry name" value="ATP DEPENDENT LON PROTEASE FAMILY MEMBER"/>
    <property type="match status" value="1"/>
</dbReference>
<protein>
    <recommendedName>
        <fullName evidence="1">endopeptidase La</fullName>
        <ecNumber evidence="1">3.4.21.53</ecNumber>
    </recommendedName>
</protein>
<comment type="caution">
    <text evidence="4">The sequence shown here is derived from an EMBL/GenBank/DDBJ whole genome shotgun (WGS) entry which is preliminary data.</text>
</comment>
<dbReference type="Pfam" id="PF13180">
    <property type="entry name" value="PDZ_2"/>
    <property type="match status" value="1"/>
</dbReference>
<dbReference type="Gene3D" id="3.30.230.10">
    <property type="match status" value="1"/>
</dbReference>
<accession>A0A2S7MZ89</accession>
<dbReference type="SUPFAM" id="SSF50156">
    <property type="entry name" value="PDZ domain-like"/>
    <property type="match status" value="1"/>
</dbReference>
<keyword evidence="1" id="KW-0720">Serine protease</keyword>
<dbReference type="GO" id="GO:0005524">
    <property type="term" value="F:ATP binding"/>
    <property type="evidence" value="ECO:0007669"/>
    <property type="project" value="InterPro"/>
</dbReference>
<dbReference type="PROSITE" id="PS51786">
    <property type="entry name" value="LON_PROTEOLYTIC"/>
    <property type="match status" value="1"/>
</dbReference>
<dbReference type="EMBL" id="PKOZ01000006">
    <property type="protein sequence ID" value="PQD95080.1"/>
    <property type="molecule type" value="Genomic_DNA"/>
</dbReference>
<dbReference type="InterPro" id="IPR036034">
    <property type="entry name" value="PDZ_sf"/>
</dbReference>
<dbReference type="OrthoDB" id="2356897at2"/>
<comment type="similarity">
    <text evidence="1">Belongs to the peptidase S16 family.</text>
</comment>
<dbReference type="PROSITE" id="PS50106">
    <property type="entry name" value="PDZ"/>
    <property type="match status" value="1"/>
</dbReference>
<dbReference type="InterPro" id="IPR008269">
    <property type="entry name" value="Lon_proteolytic"/>
</dbReference>
<dbReference type="AlphaFoldDB" id="A0A2S7MZ89"/>
<proteinExistence type="inferred from homology"/>
<feature type="active site" evidence="1">
    <location>
        <position position="266"/>
    </location>
</feature>
<evidence type="ECO:0000259" key="3">
    <source>
        <dbReference type="PROSITE" id="PS51786"/>
    </source>
</evidence>
<evidence type="ECO:0000259" key="2">
    <source>
        <dbReference type="PROSITE" id="PS50106"/>
    </source>
</evidence>
<name>A0A2S7MZ89_9BACI</name>
<dbReference type="Gene3D" id="2.30.42.10">
    <property type="match status" value="1"/>
</dbReference>